<evidence type="ECO:0000313" key="9">
    <source>
        <dbReference type="EMBL" id="WXA90971.1"/>
    </source>
</evidence>
<keyword evidence="10" id="KW-1185">Reference proteome</keyword>
<accession>A0ABZ2JX25</accession>
<dbReference type="SUPFAM" id="SSF53474">
    <property type="entry name" value="alpha/beta-Hydrolases"/>
    <property type="match status" value="1"/>
</dbReference>
<comment type="similarity">
    <text evidence="2">Belongs to the peptidase S9A family.</text>
</comment>
<dbReference type="EMBL" id="CP089982">
    <property type="protein sequence ID" value="WXA90971.1"/>
    <property type="molecule type" value="Genomic_DNA"/>
</dbReference>
<dbReference type="PROSITE" id="PS00708">
    <property type="entry name" value="PRO_ENDOPEP_SER"/>
    <property type="match status" value="1"/>
</dbReference>
<dbReference type="InterPro" id="IPR023302">
    <property type="entry name" value="Pept_S9A_N"/>
</dbReference>
<organism evidence="9 10">
    <name type="scientific">Pendulispora brunnea</name>
    <dbReference type="NCBI Taxonomy" id="2905690"/>
    <lineage>
        <taxon>Bacteria</taxon>
        <taxon>Pseudomonadati</taxon>
        <taxon>Myxococcota</taxon>
        <taxon>Myxococcia</taxon>
        <taxon>Myxococcales</taxon>
        <taxon>Sorangiineae</taxon>
        <taxon>Pendulisporaceae</taxon>
        <taxon>Pendulispora</taxon>
    </lineage>
</organism>
<keyword evidence="4" id="KW-0645">Protease</keyword>
<dbReference type="PANTHER" id="PTHR42881">
    <property type="entry name" value="PROLYL ENDOPEPTIDASE"/>
    <property type="match status" value="1"/>
</dbReference>
<dbReference type="SUPFAM" id="SSF50993">
    <property type="entry name" value="Peptidase/esterase 'gauge' domain"/>
    <property type="match status" value="1"/>
</dbReference>
<name>A0ABZ2JX25_9BACT</name>
<evidence type="ECO:0000259" key="8">
    <source>
        <dbReference type="Pfam" id="PF02897"/>
    </source>
</evidence>
<evidence type="ECO:0000256" key="2">
    <source>
        <dbReference type="ARBA" id="ARBA00005228"/>
    </source>
</evidence>
<dbReference type="InterPro" id="IPR002470">
    <property type="entry name" value="Peptidase_S9A"/>
</dbReference>
<dbReference type="Pfam" id="PF00326">
    <property type="entry name" value="Peptidase_S9"/>
    <property type="match status" value="1"/>
</dbReference>
<keyword evidence="5" id="KW-0378">Hydrolase</keyword>
<protein>
    <recommendedName>
        <fullName evidence="3">prolyl oligopeptidase</fullName>
        <ecNumber evidence="3">3.4.21.26</ecNumber>
    </recommendedName>
</protein>
<dbReference type="Proteomes" id="UP001379533">
    <property type="component" value="Chromosome"/>
</dbReference>
<reference evidence="9 10" key="1">
    <citation type="submission" date="2021-12" db="EMBL/GenBank/DDBJ databases">
        <title>Discovery of the Pendulisporaceae a myxobacterial family with distinct sporulation behavior and unique specialized metabolism.</title>
        <authorList>
            <person name="Garcia R."/>
            <person name="Popoff A."/>
            <person name="Bader C.D."/>
            <person name="Loehr J."/>
            <person name="Walesch S."/>
            <person name="Walt C."/>
            <person name="Boldt J."/>
            <person name="Bunk B."/>
            <person name="Haeckl F.J.F.P.J."/>
            <person name="Gunesch A.P."/>
            <person name="Birkelbach J."/>
            <person name="Nuebel U."/>
            <person name="Pietschmann T."/>
            <person name="Bach T."/>
            <person name="Mueller R."/>
        </authorList>
    </citation>
    <scope>NUCLEOTIDE SEQUENCE [LARGE SCALE GENOMIC DNA]</scope>
    <source>
        <strain evidence="9 10">MSr12523</strain>
    </source>
</reference>
<dbReference type="PRINTS" id="PR00862">
    <property type="entry name" value="PROLIGOPTASE"/>
</dbReference>
<keyword evidence="6" id="KW-0720">Serine protease</keyword>
<dbReference type="EC" id="3.4.21.26" evidence="3"/>
<dbReference type="InterPro" id="IPR051167">
    <property type="entry name" value="Prolyl_oligopep/macrocyclase"/>
</dbReference>
<evidence type="ECO:0000256" key="3">
    <source>
        <dbReference type="ARBA" id="ARBA00011897"/>
    </source>
</evidence>
<dbReference type="PANTHER" id="PTHR42881:SF2">
    <property type="entry name" value="PROLYL ENDOPEPTIDASE"/>
    <property type="match status" value="1"/>
</dbReference>
<proteinExistence type="inferred from homology"/>
<dbReference type="InterPro" id="IPR029058">
    <property type="entry name" value="AB_hydrolase_fold"/>
</dbReference>
<evidence type="ECO:0000313" key="10">
    <source>
        <dbReference type="Proteomes" id="UP001379533"/>
    </source>
</evidence>
<evidence type="ECO:0000256" key="5">
    <source>
        <dbReference type="ARBA" id="ARBA00022801"/>
    </source>
</evidence>
<sequence length="722" mass="80127">MSIIEWQHTRSCIVLLAVVGAAGCNSESDNPSSGSNDAYPASRRENVADSHWGVRVADPYRWLEDAANPEVQSWMAAQDGYARQRLAAIPNREAWLERLRPLYRADSSKAPVKRQDRYFWTRHHADRDKEVVYWKVGKDGAEKVLFDPNTWSSDGSTGLGVWAPSWDGKFVAYDVHENNRDDAELHVLDVNSGKETGEVIPGTKYNWYGAAWTPDNTGFYYIWAPPIGGDVTGPTRSGFAEVRFHRLGTGPAKDPIVLPATHDSEAFVSVDLSRDGRWLVATVVHGSAGDVVDVSIQDRTAATPAWTPVVDSKSVRALFSVQVWNDTMYMLTNLDAPHFRVVQVDPKHPEQANWKEIVPEDAEATISTLDVLGGHLVLNSMRKATTELTVRNLDGTFVRNIPLPDRGSSDVIVGEPDDDTAYFNFYSFTTPEIQFETSISQGTVREYSRDTTPFDASAYVTDQVTYSSKDGTPVTMFVVHRKDVTPNGKNPTILYGYGGFNVNMTPWFSASTAAWLASGGVYALPNLRGGGEYGEAWHRAGMLLQKQNVFDDFIAAAHWLVDNQWTNSSQLAIRGGSNGGLLVGAAMTQAPELFDAVICEVPLLDMTRYHLFGASRPWIPEYGSVDDEQQFKAIYAYSPYHHVERRDYPALLMLTSDSDDRVDPLHARKFIAQVQWANTSKAPAWLRIEKNAGHGGADSVQQSIDEAADIFQFLSAQFADPQ</sequence>
<dbReference type="InterPro" id="IPR001375">
    <property type="entry name" value="Peptidase_S9_cat"/>
</dbReference>
<dbReference type="RefSeq" id="WP_394841591.1">
    <property type="nucleotide sequence ID" value="NZ_CP089982.1"/>
</dbReference>
<feature type="domain" description="Peptidase S9 prolyl oligopeptidase catalytic" evidence="7">
    <location>
        <begin position="507"/>
        <end position="719"/>
    </location>
</feature>
<dbReference type="Gene3D" id="2.130.10.120">
    <property type="entry name" value="Prolyl oligopeptidase, N-terminal domain"/>
    <property type="match status" value="1"/>
</dbReference>
<comment type="catalytic activity">
    <reaction evidence="1">
        <text>Hydrolysis of Pro-|-Xaa &gt;&gt; Ala-|-Xaa in oligopeptides.</text>
        <dbReference type="EC" id="3.4.21.26"/>
    </reaction>
</comment>
<evidence type="ECO:0000256" key="1">
    <source>
        <dbReference type="ARBA" id="ARBA00001070"/>
    </source>
</evidence>
<feature type="domain" description="Peptidase S9A N-terminal" evidence="8">
    <location>
        <begin position="40"/>
        <end position="445"/>
    </location>
</feature>
<evidence type="ECO:0000256" key="4">
    <source>
        <dbReference type="ARBA" id="ARBA00022670"/>
    </source>
</evidence>
<dbReference type="Pfam" id="PF02897">
    <property type="entry name" value="Peptidase_S9_N"/>
    <property type="match status" value="1"/>
</dbReference>
<gene>
    <name evidence="9" type="ORF">LZC95_31515</name>
</gene>
<evidence type="ECO:0000259" key="7">
    <source>
        <dbReference type="Pfam" id="PF00326"/>
    </source>
</evidence>
<dbReference type="Gene3D" id="3.40.50.1820">
    <property type="entry name" value="alpha/beta hydrolase"/>
    <property type="match status" value="1"/>
</dbReference>
<evidence type="ECO:0000256" key="6">
    <source>
        <dbReference type="ARBA" id="ARBA00022825"/>
    </source>
</evidence>
<dbReference type="InterPro" id="IPR002471">
    <property type="entry name" value="Pept_S9_AS"/>
</dbReference>